<proteinExistence type="predicted"/>
<name>A0A9E7LDE3_9LILI</name>
<dbReference type="Proteomes" id="UP001055439">
    <property type="component" value="Chromosome 9"/>
</dbReference>
<dbReference type="AlphaFoldDB" id="A0A9E7LDE3"/>
<feature type="compositionally biased region" description="Basic and acidic residues" evidence="1">
    <location>
        <begin position="52"/>
        <end position="66"/>
    </location>
</feature>
<organism evidence="2 3">
    <name type="scientific">Musa troglodytarum</name>
    <name type="common">fe'i banana</name>
    <dbReference type="NCBI Taxonomy" id="320322"/>
    <lineage>
        <taxon>Eukaryota</taxon>
        <taxon>Viridiplantae</taxon>
        <taxon>Streptophyta</taxon>
        <taxon>Embryophyta</taxon>
        <taxon>Tracheophyta</taxon>
        <taxon>Spermatophyta</taxon>
        <taxon>Magnoliopsida</taxon>
        <taxon>Liliopsida</taxon>
        <taxon>Zingiberales</taxon>
        <taxon>Musaceae</taxon>
        <taxon>Musa</taxon>
    </lineage>
</organism>
<reference evidence="2" key="1">
    <citation type="submission" date="2022-05" db="EMBL/GenBank/DDBJ databases">
        <title>The Musa troglodytarum L. genome provides insights into the mechanism of non-climacteric behaviour and enrichment of carotenoids.</title>
        <authorList>
            <person name="Wang J."/>
        </authorList>
    </citation>
    <scope>NUCLEOTIDE SEQUENCE</scope>
    <source>
        <tissue evidence="2">Leaf</tissue>
    </source>
</reference>
<dbReference type="PANTHER" id="PTHR33472">
    <property type="entry name" value="OS01G0106600 PROTEIN"/>
    <property type="match status" value="1"/>
</dbReference>
<feature type="compositionally biased region" description="Basic and acidic residues" evidence="1">
    <location>
        <begin position="1"/>
        <end position="24"/>
    </location>
</feature>
<feature type="compositionally biased region" description="Basic and acidic residues" evidence="1">
    <location>
        <begin position="138"/>
        <end position="165"/>
    </location>
</feature>
<dbReference type="EMBL" id="CP097511">
    <property type="protein sequence ID" value="URE49431.1"/>
    <property type="molecule type" value="Genomic_DNA"/>
</dbReference>
<accession>A0A9E7LDE3</accession>
<protein>
    <submittedName>
        <fullName evidence="2">Uncharacterized protein</fullName>
    </submittedName>
</protein>
<feature type="compositionally biased region" description="Polar residues" evidence="1">
    <location>
        <begin position="166"/>
        <end position="178"/>
    </location>
</feature>
<feature type="compositionally biased region" description="Basic and acidic residues" evidence="1">
    <location>
        <begin position="91"/>
        <end position="114"/>
    </location>
</feature>
<dbReference type="PANTHER" id="PTHR33472:SF28">
    <property type="entry name" value="BROMO AND FHA DOMAIN-CONTAINING PROTEIN DDB_G0267958"/>
    <property type="match status" value="1"/>
</dbReference>
<keyword evidence="3" id="KW-1185">Reference proteome</keyword>
<gene>
    <name evidence="2" type="ORF">MUK42_14916</name>
</gene>
<feature type="region of interest" description="Disordered" evidence="1">
    <location>
        <begin position="138"/>
        <end position="180"/>
    </location>
</feature>
<evidence type="ECO:0000313" key="2">
    <source>
        <dbReference type="EMBL" id="URE49431.1"/>
    </source>
</evidence>
<feature type="region of interest" description="Disordered" evidence="1">
    <location>
        <begin position="1"/>
        <end position="117"/>
    </location>
</feature>
<sequence>MEEKPRQVAEDNTKEDAEITKEMSHGSQESEAPAEERIKDQPKPPYTSSEESENKTKEDTSTREPDGLGGKRHATSVADIPRASPTLGGDDFQKESKDEDVRKLNIRHTRDAGSDHATSIITLAGENEGASMYIGRKISHEAGIQKEHQIDRRPSAEEGDGKGERSYQTSNEVPSITEVNSNVQSVNNSLLRESSCSQENPGVHFFFYIKTN</sequence>
<evidence type="ECO:0000313" key="3">
    <source>
        <dbReference type="Proteomes" id="UP001055439"/>
    </source>
</evidence>
<dbReference type="OrthoDB" id="10603681at2759"/>
<evidence type="ECO:0000256" key="1">
    <source>
        <dbReference type="SAM" id="MobiDB-lite"/>
    </source>
</evidence>